<dbReference type="GO" id="GO:0062054">
    <property type="term" value="F:fluoride channel activity"/>
    <property type="evidence" value="ECO:0007669"/>
    <property type="project" value="UniProtKB-UniRule"/>
</dbReference>
<keyword evidence="3" id="KW-0997">Cell inner membrane</keyword>
<comment type="activity regulation">
    <text evidence="12">Na(+) is not transported, but it plays an essential structural role and its presence is essential for fluoride channel function.</text>
</comment>
<evidence type="ECO:0000313" key="14">
    <source>
        <dbReference type="Proteomes" id="UP000531251"/>
    </source>
</evidence>
<keyword evidence="4 12" id="KW-0812">Transmembrane</keyword>
<feature type="binding site" evidence="12">
    <location>
        <position position="81"/>
    </location>
    <ligand>
        <name>Na(+)</name>
        <dbReference type="ChEBI" id="CHEBI:29101"/>
        <note>structural</note>
    </ligand>
</feature>
<dbReference type="HAMAP" id="MF_00454">
    <property type="entry name" value="FluC"/>
    <property type="match status" value="1"/>
</dbReference>
<dbReference type="InterPro" id="IPR003691">
    <property type="entry name" value="FluC"/>
</dbReference>
<keyword evidence="7 12" id="KW-0406">Ion transport</keyword>
<keyword evidence="8 12" id="KW-0472">Membrane</keyword>
<keyword evidence="2 12" id="KW-1003">Cell membrane</keyword>
<evidence type="ECO:0000256" key="4">
    <source>
        <dbReference type="ARBA" id="ARBA00022692"/>
    </source>
</evidence>
<reference evidence="13 14" key="1">
    <citation type="submission" date="2020-03" db="EMBL/GenBank/DDBJ databases">
        <title>Genomic Encyclopedia of Type Strains, Phase IV (KMG-IV): sequencing the most valuable type-strain genomes for metagenomic binning, comparative biology and taxonomic classification.</title>
        <authorList>
            <person name="Goeker M."/>
        </authorList>
    </citation>
    <scope>NUCLEOTIDE SEQUENCE [LARGE SCALE GENOMIC DNA]</scope>
    <source>
        <strain evidence="13 14">DSM 7225</strain>
    </source>
</reference>
<keyword evidence="5 12" id="KW-1133">Transmembrane helix</keyword>
<dbReference type="PANTHER" id="PTHR28259:SF1">
    <property type="entry name" value="FLUORIDE EXPORT PROTEIN 1-RELATED"/>
    <property type="match status" value="1"/>
</dbReference>
<evidence type="ECO:0000256" key="11">
    <source>
        <dbReference type="ARBA" id="ARBA00035585"/>
    </source>
</evidence>
<evidence type="ECO:0000256" key="5">
    <source>
        <dbReference type="ARBA" id="ARBA00022989"/>
    </source>
</evidence>
<comment type="catalytic activity">
    <reaction evidence="11">
        <text>fluoride(in) = fluoride(out)</text>
        <dbReference type="Rhea" id="RHEA:76159"/>
        <dbReference type="ChEBI" id="CHEBI:17051"/>
    </reaction>
    <physiologicalReaction direction="left-to-right" evidence="11">
        <dbReference type="Rhea" id="RHEA:76160"/>
    </physiologicalReaction>
</comment>
<keyword evidence="12" id="KW-0813">Transport</keyword>
<dbReference type="GO" id="GO:0140114">
    <property type="term" value="P:cellular detoxification of fluoride"/>
    <property type="evidence" value="ECO:0007669"/>
    <property type="project" value="UniProtKB-UniRule"/>
</dbReference>
<proteinExistence type="inferred from homology"/>
<dbReference type="Pfam" id="PF02537">
    <property type="entry name" value="CRCB"/>
    <property type="match status" value="1"/>
</dbReference>
<evidence type="ECO:0000256" key="6">
    <source>
        <dbReference type="ARBA" id="ARBA00023053"/>
    </source>
</evidence>
<dbReference type="AlphaFoldDB" id="A0A7X5XWT0"/>
<comment type="similarity">
    <text evidence="10 12">Belongs to the fluoride channel Fluc/FEX (TC 1.A.43) family.</text>
</comment>
<feature type="transmembrane region" description="Helical" evidence="12">
    <location>
        <begin position="70"/>
        <end position="94"/>
    </location>
</feature>
<evidence type="ECO:0000256" key="10">
    <source>
        <dbReference type="ARBA" id="ARBA00035120"/>
    </source>
</evidence>
<organism evidence="13 14">
    <name type="scientific">Sphingomonas trueperi</name>
    <dbReference type="NCBI Taxonomy" id="53317"/>
    <lineage>
        <taxon>Bacteria</taxon>
        <taxon>Pseudomonadati</taxon>
        <taxon>Pseudomonadota</taxon>
        <taxon>Alphaproteobacteria</taxon>
        <taxon>Sphingomonadales</taxon>
        <taxon>Sphingomonadaceae</taxon>
        <taxon>Sphingomonas</taxon>
    </lineage>
</organism>
<dbReference type="NCBIfam" id="TIGR00494">
    <property type="entry name" value="crcB"/>
    <property type="match status" value="1"/>
</dbReference>
<feature type="transmembrane region" description="Helical" evidence="12">
    <location>
        <begin position="35"/>
        <end position="58"/>
    </location>
</feature>
<keyword evidence="6 12" id="KW-0915">Sodium</keyword>
<evidence type="ECO:0000256" key="7">
    <source>
        <dbReference type="ARBA" id="ARBA00023065"/>
    </source>
</evidence>
<accession>A0A7X5XWT0</accession>
<feature type="transmembrane region" description="Helical" evidence="12">
    <location>
        <begin position="100"/>
        <end position="123"/>
    </location>
</feature>
<evidence type="ECO:0000256" key="3">
    <source>
        <dbReference type="ARBA" id="ARBA00022519"/>
    </source>
</evidence>
<dbReference type="PANTHER" id="PTHR28259">
    <property type="entry name" value="FLUORIDE EXPORT PROTEIN 1-RELATED"/>
    <property type="match status" value="1"/>
</dbReference>
<keyword evidence="12" id="KW-0479">Metal-binding</keyword>
<keyword evidence="14" id="KW-1185">Reference proteome</keyword>
<gene>
    <name evidence="12" type="primary">fluC</name>
    <name evidence="12" type="synonym">crcB</name>
    <name evidence="13" type="ORF">GGR89_001103</name>
</gene>
<evidence type="ECO:0000313" key="13">
    <source>
        <dbReference type="EMBL" id="NJB96803.1"/>
    </source>
</evidence>
<comment type="caution">
    <text evidence="13">The sequence shown here is derived from an EMBL/GenBank/DDBJ whole genome shotgun (WGS) entry which is preliminary data.</text>
</comment>
<dbReference type="GO" id="GO:0046872">
    <property type="term" value="F:metal ion binding"/>
    <property type="evidence" value="ECO:0007669"/>
    <property type="project" value="UniProtKB-KW"/>
</dbReference>
<comment type="function">
    <text evidence="12">Fluoride-specific ion channel. Important for reducing fluoride concentration in the cell, thus reducing its toxicity.</text>
</comment>
<dbReference type="EMBL" id="JAATJB010000002">
    <property type="protein sequence ID" value="NJB96803.1"/>
    <property type="molecule type" value="Genomic_DNA"/>
</dbReference>
<dbReference type="Proteomes" id="UP000531251">
    <property type="component" value="Unassembled WGS sequence"/>
</dbReference>
<evidence type="ECO:0000256" key="2">
    <source>
        <dbReference type="ARBA" id="ARBA00022475"/>
    </source>
</evidence>
<evidence type="ECO:0000256" key="8">
    <source>
        <dbReference type="ARBA" id="ARBA00023136"/>
    </source>
</evidence>
<feature type="binding site" evidence="12">
    <location>
        <position position="78"/>
    </location>
    <ligand>
        <name>Na(+)</name>
        <dbReference type="ChEBI" id="CHEBI:29101"/>
        <note>structural</note>
    </ligand>
</feature>
<name>A0A7X5XWT0_9SPHN</name>
<sequence>MPLWLGFLGVFLGSGLGGMARYGVGILVARWTTTAFPWGTFIVNVAGAALMGLIMGAFAGSKIENPALRLFLTTGILGGLTTWSTFSLDAVALWERGEAPMAVGYVLSSLVLSLGVLAAALVLSRRFF</sequence>
<keyword evidence="9 12" id="KW-0407">Ion channel</keyword>
<dbReference type="RefSeq" id="WP_241213216.1">
    <property type="nucleotide sequence ID" value="NZ_BAAADY010000005.1"/>
</dbReference>
<evidence type="ECO:0000256" key="12">
    <source>
        <dbReference type="HAMAP-Rule" id="MF_00454"/>
    </source>
</evidence>
<evidence type="ECO:0000256" key="9">
    <source>
        <dbReference type="ARBA" id="ARBA00023303"/>
    </source>
</evidence>
<comment type="subcellular location">
    <subcellularLocation>
        <location evidence="1 12">Cell membrane</location>
        <topology evidence="1 12">Multi-pass membrane protein</topology>
    </subcellularLocation>
</comment>
<protein>
    <recommendedName>
        <fullName evidence="12">Fluoride-specific ion channel FluC</fullName>
    </recommendedName>
</protein>
<evidence type="ECO:0000256" key="1">
    <source>
        <dbReference type="ARBA" id="ARBA00004651"/>
    </source>
</evidence>
<dbReference type="GO" id="GO:0005886">
    <property type="term" value="C:plasma membrane"/>
    <property type="evidence" value="ECO:0007669"/>
    <property type="project" value="UniProtKB-SubCell"/>
</dbReference>